<gene>
    <name evidence="4" type="ORF">UFOPK1650_00308</name>
</gene>
<dbReference type="GO" id="GO:0030145">
    <property type="term" value="F:manganese ion binding"/>
    <property type="evidence" value="ECO:0007669"/>
    <property type="project" value="TreeGrafter"/>
</dbReference>
<keyword evidence="2" id="KW-0808">Transferase</keyword>
<protein>
    <submittedName>
        <fullName evidence="4">Unannotated protein</fullName>
    </submittedName>
</protein>
<evidence type="ECO:0000256" key="3">
    <source>
        <dbReference type="SAM" id="MobiDB-lite"/>
    </source>
</evidence>
<feature type="region of interest" description="Disordered" evidence="3">
    <location>
        <begin position="1"/>
        <end position="21"/>
    </location>
</feature>
<evidence type="ECO:0000256" key="2">
    <source>
        <dbReference type="ARBA" id="ARBA00022679"/>
    </source>
</evidence>
<dbReference type="FunFam" id="3.40.1180.10:FF:000001">
    <property type="entry name" value="(2E,6E)-farnesyl-diphosphate-specific ditrans,polycis-undecaprenyl-diphosphate synthase"/>
    <property type="match status" value="1"/>
</dbReference>
<dbReference type="EMBL" id="CAEZTJ010000025">
    <property type="protein sequence ID" value="CAB4563195.1"/>
    <property type="molecule type" value="Genomic_DNA"/>
</dbReference>
<dbReference type="InterPro" id="IPR001441">
    <property type="entry name" value="UPP_synth-like"/>
</dbReference>
<proteinExistence type="inferred from homology"/>
<dbReference type="GO" id="GO:0016094">
    <property type="term" value="P:polyprenol biosynthetic process"/>
    <property type="evidence" value="ECO:0007669"/>
    <property type="project" value="TreeGrafter"/>
</dbReference>
<organism evidence="4">
    <name type="scientific">freshwater metagenome</name>
    <dbReference type="NCBI Taxonomy" id="449393"/>
    <lineage>
        <taxon>unclassified sequences</taxon>
        <taxon>metagenomes</taxon>
        <taxon>ecological metagenomes</taxon>
    </lineage>
</organism>
<dbReference type="InterPro" id="IPR018520">
    <property type="entry name" value="UPP_synth-like_CS"/>
</dbReference>
<dbReference type="GO" id="GO:0033850">
    <property type="term" value="F:Z-farnesyl diphosphate synthase activity"/>
    <property type="evidence" value="ECO:0007669"/>
    <property type="project" value="TreeGrafter"/>
</dbReference>
<dbReference type="SUPFAM" id="SSF64005">
    <property type="entry name" value="Undecaprenyl diphosphate synthase"/>
    <property type="match status" value="1"/>
</dbReference>
<dbReference type="PANTHER" id="PTHR10291">
    <property type="entry name" value="DEHYDRODOLICHYL DIPHOSPHATE SYNTHASE FAMILY MEMBER"/>
    <property type="match status" value="1"/>
</dbReference>
<dbReference type="InterPro" id="IPR036424">
    <property type="entry name" value="UPP_synth-like_sf"/>
</dbReference>
<dbReference type="NCBIfam" id="NF011404">
    <property type="entry name" value="PRK14829.1"/>
    <property type="match status" value="1"/>
</dbReference>
<dbReference type="GO" id="GO:0000287">
    <property type="term" value="F:magnesium ion binding"/>
    <property type="evidence" value="ECO:0007669"/>
    <property type="project" value="TreeGrafter"/>
</dbReference>
<dbReference type="GO" id="GO:0005886">
    <property type="term" value="C:plasma membrane"/>
    <property type="evidence" value="ECO:0007669"/>
    <property type="project" value="TreeGrafter"/>
</dbReference>
<sequence length="253" mass="29393">MKFQKPTPHPSGAKPPRMKSEALPKHVAIVMDGNGRWAKQRGMARTKGHEAGERALFDVVEGALEIGLKEMSVFAFSTENWRRSPEEVRFLMSFNRDVIRKRRDEMHARGIKIRWVGRRARLWASVVKELEEAERLTKRNPVMTLNMCINYGGRAEIVDATKKIAEDVAKKRIKPDAITEKLFARYLDEPKMNDVDLFFRSSGEQRTSNFLMWQSAYAEMVFMDVLWPDVDRLTLWKAIETYAERERRFGGAQ</sequence>
<dbReference type="CDD" id="cd00475">
    <property type="entry name" value="Cis_IPPS"/>
    <property type="match status" value="1"/>
</dbReference>
<evidence type="ECO:0000256" key="1">
    <source>
        <dbReference type="ARBA" id="ARBA00001946"/>
    </source>
</evidence>
<dbReference type="AlphaFoldDB" id="A0A6J6DJF3"/>
<dbReference type="NCBIfam" id="TIGR00055">
    <property type="entry name" value="uppS"/>
    <property type="match status" value="1"/>
</dbReference>
<comment type="cofactor">
    <cofactor evidence="1">
        <name>Mg(2+)</name>
        <dbReference type="ChEBI" id="CHEBI:18420"/>
    </cofactor>
</comment>
<reference evidence="4" key="1">
    <citation type="submission" date="2020-05" db="EMBL/GenBank/DDBJ databases">
        <authorList>
            <person name="Chiriac C."/>
            <person name="Salcher M."/>
            <person name="Ghai R."/>
            <person name="Kavagutti S V."/>
        </authorList>
    </citation>
    <scope>NUCLEOTIDE SEQUENCE</scope>
</reference>
<accession>A0A6J6DJF3</accession>
<name>A0A6J6DJF3_9ZZZZ</name>
<dbReference type="PANTHER" id="PTHR10291:SF0">
    <property type="entry name" value="DEHYDRODOLICHYL DIPHOSPHATE SYNTHASE 2"/>
    <property type="match status" value="1"/>
</dbReference>
<dbReference type="PROSITE" id="PS01066">
    <property type="entry name" value="UPP_SYNTHASE"/>
    <property type="match status" value="1"/>
</dbReference>
<dbReference type="Gene3D" id="3.40.1180.10">
    <property type="entry name" value="Decaprenyl diphosphate synthase-like"/>
    <property type="match status" value="1"/>
</dbReference>
<dbReference type="GO" id="GO:0008834">
    <property type="term" value="F:ditrans,polycis-undecaprenyl-diphosphate synthase [(2E,6E)-farnesyl-diphosphate specific] activity"/>
    <property type="evidence" value="ECO:0007669"/>
    <property type="project" value="TreeGrafter"/>
</dbReference>
<dbReference type="HAMAP" id="MF_01139">
    <property type="entry name" value="ISPT"/>
    <property type="match status" value="1"/>
</dbReference>
<dbReference type="Pfam" id="PF01255">
    <property type="entry name" value="Prenyltransf"/>
    <property type="match status" value="1"/>
</dbReference>
<evidence type="ECO:0000313" key="4">
    <source>
        <dbReference type="EMBL" id="CAB4563195.1"/>
    </source>
</evidence>
<dbReference type="GO" id="GO:0005829">
    <property type="term" value="C:cytosol"/>
    <property type="evidence" value="ECO:0007669"/>
    <property type="project" value="TreeGrafter"/>
</dbReference>